<reference evidence="3" key="1">
    <citation type="submission" date="2016-11" db="EMBL/GenBank/DDBJ databases">
        <title>The genome of Nicotiana attenuata.</title>
        <authorList>
            <person name="Xu S."/>
            <person name="Brockmoeller T."/>
            <person name="Gaquerel E."/>
            <person name="Navarro A."/>
            <person name="Kuhl H."/>
            <person name="Gase K."/>
            <person name="Ling Z."/>
            <person name="Zhou W."/>
            <person name="Kreitzer C."/>
            <person name="Stanke M."/>
            <person name="Tang H."/>
            <person name="Lyons E."/>
            <person name="Pandey P."/>
            <person name="Pandey S.P."/>
            <person name="Timmermann B."/>
            <person name="Baldwin I.T."/>
        </authorList>
    </citation>
    <scope>NUCLEOTIDE SEQUENCE [LARGE SCALE GENOMIC DNA]</scope>
    <source>
        <strain evidence="3">UT</strain>
    </source>
</reference>
<dbReference type="InterPro" id="IPR001810">
    <property type="entry name" value="F-box_dom"/>
</dbReference>
<dbReference type="STRING" id="49451.A0A314L801"/>
<evidence type="ECO:0000256" key="1">
    <source>
        <dbReference type="SAM" id="MobiDB-lite"/>
    </source>
</evidence>
<dbReference type="Pfam" id="PF00646">
    <property type="entry name" value="F-box"/>
    <property type="match status" value="1"/>
</dbReference>
<name>A0A314L801_NICAT</name>
<dbReference type="SMR" id="A0A314L801"/>
<protein>
    <submittedName>
        <fullName evidence="3">F-box protein pp2-a13</fullName>
    </submittedName>
</protein>
<proteinExistence type="predicted"/>
<dbReference type="Gramene" id="OIT37746">
    <property type="protein sequence ID" value="OIT37746"/>
    <property type="gene ID" value="A4A49_22912"/>
</dbReference>
<sequence>MGAGFSSLEDHEKLASDGSSKPGLEDLPESCIALVLTHLDPIEICKFASVNTTFRQASLTDVVWETKLPENYQILVKNLWDDDSSSHSLTKKEIFSRLCRPNHFGTSENKAFWLEKKRGVCVCISWKDMKITGIEDRRYWSHISSDESRFGTVAFLKQIWWVEVEGNLEFEFPVGKYSLFFRLQLGKNSRKVLGRRICNVEQVHGWNIKPVQFQLSSSNGQHATAQYYLNEPGKWTQYHVGDFVVENSTMPTKLKFSMTQIDCTHTKGGLSFDSVLILPTEIGPRKVG</sequence>
<dbReference type="EMBL" id="MJEQ01000274">
    <property type="protein sequence ID" value="OIT37746.1"/>
    <property type="molecule type" value="Genomic_DNA"/>
</dbReference>
<dbReference type="SUPFAM" id="SSF81383">
    <property type="entry name" value="F-box domain"/>
    <property type="match status" value="1"/>
</dbReference>
<dbReference type="KEGG" id="nau:109240343"/>
<dbReference type="PROSITE" id="PS50181">
    <property type="entry name" value="FBOX"/>
    <property type="match status" value="1"/>
</dbReference>
<dbReference type="Proteomes" id="UP000187609">
    <property type="component" value="Unassembled WGS sequence"/>
</dbReference>
<organism evidence="3 4">
    <name type="scientific">Nicotiana attenuata</name>
    <name type="common">Coyote tobacco</name>
    <dbReference type="NCBI Taxonomy" id="49451"/>
    <lineage>
        <taxon>Eukaryota</taxon>
        <taxon>Viridiplantae</taxon>
        <taxon>Streptophyta</taxon>
        <taxon>Embryophyta</taxon>
        <taxon>Tracheophyta</taxon>
        <taxon>Spermatophyta</taxon>
        <taxon>Magnoliopsida</taxon>
        <taxon>eudicotyledons</taxon>
        <taxon>Gunneridae</taxon>
        <taxon>Pentapetalae</taxon>
        <taxon>asterids</taxon>
        <taxon>lamiids</taxon>
        <taxon>Solanales</taxon>
        <taxon>Solanaceae</taxon>
        <taxon>Nicotianoideae</taxon>
        <taxon>Nicotianeae</taxon>
        <taxon>Nicotiana</taxon>
    </lineage>
</organism>
<comment type="caution">
    <text evidence="3">The sequence shown here is derived from an EMBL/GenBank/DDBJ whole genome shotgun (WGS) entry which is preliminary data.</text>
</comment>
<feature type="domain" description="F-box" evidence="2">
    <location>
        <begin position="21"/>
        <end position="67"/>
    </location>
</feature>
<evidence type="ECO:0000313" key="3">
    <source>
        <dbReference type="EMBL" id="OIT37746.1"/>
    </source>
</evidence>
<dbReference type="Pfam" id="PF14299">
    <property type="entry name" value="PP2"/>
    <property type="match status" value="1"/>
</dbReference>
<dbReference type="PANTHER" id="PTHR31960">
    <property type="entry name" value="F-BOX PROTEIN PP2-A15"/>
    <property type="match status" value="1"/>
</dbReference>
<evidence type="ECO:0000259" key="2">
    <source>
        <dbReference type="PROSITE" id="PS50181"/>
    </source>
</evidence>
<gene>
    <name evidence="3" type="primary">PP2A13_2</name>
    <name evidence="3" type="ORF">A4A49_22912</name>
</gene>
<dbReference type="InterPro" id="IPR025886">
    <property type="entry name" value="PP2-like"/>
</dbReference>
<feature type="region of interest" description="Disordered" evidence="1">
    <location>
        <begin position="1"/>
        <end position="22"/>
    </location>
</feature>
<evidence type="ECO:0000313" key="4">
    <source>
        <dbReference type="Proteomes" id="UP000187609"/>
    </source>
</evidence>
<dbReference type="PANTHER" id="PTHR31960:SF18">
    <property type="entry name" value="F-BOX PROTEIN PP2-A14"/>
    <property type="match status" value="1"/>
</dbReference>
<accession>A0A314L801</accession>
<keyword evidence="4" id="KW-1185">Reference proteome</keyword>
<dbReference type="InterPro" id="IPR036047">
    <property type="entry name" value="F-box-like_dom_sf"/>
</dbReference>
<dbReference type="OrthoDB" id="9970274at2759"/>
<dbReference type="CDD" id="cd22162">
    <property type="entry name" value="F-box_AtSKIP3-like"/>
    <property type="match status" value="1"/>
</dbReference>
<dbReference type="GeneID" id="109240343"/>
<dbReference type="AlphaFoldDB" id="A0A314L801"/>
<dbReference type="SMART" id="SM00256">
    <property type="entry name" value="FBOX"/>
    <property type="match status" value="1"/>
</dbReference>